<sequence length="239" mass="28313">MLNRDQKTPQPIVSKNYYAALSEEILSTAKLGKDTTSLRRQLYYIRHTKIEKSLDTDALKKTFWINIYNAFYLIILNETKQDDTMYRLKRIKIARSIFSLNDIEHGILRKNKFKIGLGYVTNPFYSGFIKTLAVSKLDYRIHFALRTTNLNPDPFDYFNCDEIESQLATVTTDFIKFETEFDHESKKMIVSQFLFTYLRDFGGIQSIKKMLKTIFKKDFKGYSLKFKPYNRIEKKHHIS</sequence>
<gene>
    <name evidence="2" type="ORF">EKL98_06825</name>
</gene>
<accession>A0A432CNK7</accession>
<proteinExistence type="predicted"/>
<evidence type="ECO:0000313" key="3">
    <source>
        <dbReference type="Proteomes" id="UP000280825"/>
    </source>
</evidence>
<dbReference type="Proteomes" id="UP000280825">
    <property type="component" value="Unassembled WGS sequence"/>
</dbReference>
<comment type="caution">
    <text evidence="2">The sequence shown here is derived from an EMBL/GenBank/DDBJ whole genome shotgun (WGS) entry which is preliminary data.</text>
</comment>
<dbReference type="Pfam" id="PF04784">
    <property type="entry name" value="DUF547"/>
    <property type="match status" value="1"/>
</dbReference>
<evidence type="ECO:0000259" key="1">
    <source>
        <dbReference type="Pfam" id="PF04784"/>
    </source>
</evidence>
<organism evidence="2 3">
    <name type="scientific">Flavobacterium bomense</name>
    <dbReference type="NCBI Taxonomy" id="2497483"/>
    <lineage>
        <taxon>Bacteria</taxon>
        <taxon>Pseudomonadati</taxon>
        <taxon>Bacteroidota</taxon>
        <taxon>Flavobacteriia</taxon>
        <taxon>Flavobacteriales</taxon>
        <taxon>Flavobacteriaceae</taxon>
        <taxon>Flavobacterium</taxon>
    </lineage>
</organism>
<keyword evidence="3" id="KW-1185">Reference proteome</keyword>
<evidence type="ECO:0000313" key="2">
    <source>
        <dbReference type="EMBL" id="RTZ05630.1"/>
    </source>
</evidence>
<feature type="domain" description="DUF547" evidence="1">
    <location>
        <begin position="59"/>
        <end position="175"/>
    </location>
</feature>
<name>A0A432CNK7_9FLAO</name>
<dbReference type="AlphaFoldDB" id="A0A432CNK7"/>
<dbReference type="PANTHER" id="PTHR46361">
    <property type="entry name" value="ELECTRON CARRIER/ PROTEIN DISULFIDE OXIDOREDUCTASE"/>
    <property type="match status" value="1"/>
</dbReference>
<dbReference type="RefSeq" id="WP_126561873.1">
    <property type="nucleotide sequence ID" value="NZ_RYDJ01000005.1"/>
</dbReference>
<protein>
    <submittedName>
        <fullName evidence="2">DUF547 domain-containing protein</fullName>
    </submittedName>
</protein>
<dbReference type="PANTHER" id="PTHR46361:SF3">
    <property type="entry name" value="ELECTRON CARRIER_ PROTEIN DISULFIDE OXIDOREDUCTASE"/>
    <property type="match status" value="1"/>
</dbReference>
<dbReference type="InterPro" id="IPR006869">
    <property type="entry name" value="DUF547"/>
</dbReference>
<dbReference type="EMBL" id="RYDJ01000005">
    <property type="protein sequence ID" value="RTZ05630.1"/>
    <property type="molecule type" value="Genomic_DNA"/>
</dbReference>
<reference evidence="2 3" key="1">
    <citation type="submission" date="2018-12" db="EMBL/GenBank/DDBJ databases">
        <title>Flavobacterium sp. nov., isolated from glacier ice.</title>
        <authorList>
            <person name="Liu Q."/>
            <person name="Xin Y.-H."/>
        </authorList>
    </citation>
    <scope>NUCLEOTIDE SEQUENCE [LARGE SCALE GENOMIC DNA]</scope>
    <source>
        <strain evidence="2 3">RB1N8</strain>
    </source>
</reference>